<dbReference type="InterPro" id="IPR050312">
    <property type="entry name" value="IolE/XylAMocC-like"/>
</dbReference>
<proteinExistence type="predicted"/>
<sequence>MKKHLKLAMLAVCVALAMGVTAVQAQQPEKKLGWYLSAQTYTFNRFTFFEAVDKTLGAGLNSVEAFNGQEIGGGIEGKMDYKMDAEKRKAILKALKKKKVKLCAFGVVNGTTDEEWRQLFEFAKAMDIKVINSEPNAEFLPLIGQLANQYKIKVGIHNHPNPTKYWDPAIVLDAIAKANSEYVGACADIGHWVRSGLDPIESLKKYEGHLVSLHFKDLEEKSPKTHDVPWGTGVCNVEGVIAELKRQGFKGNISAEYEYNWDNNAGDVAQSVANFRALLAGK</sequence>
<dbReference type="Gene3D" id="3.20.20.150">
    <property type="entry name" value="Divalent-metal-dependent TIM barrel enzymes"/>
    <property type="match status" value="1"/>
</dbReference>
<dbReference type="GO" id="GO:0016853">
    <property type="term" value="F:isomerase activity"/>
    <property type="evidence" value="ECO:0007669"/>
    <property type="project" value="UniProtKB-KW"/>
</dbReference>
<dbReference type="InterPro" id="IPR013022">
    <property type="entry name" value="Xyl_isomerase-like_TIM-brl"/>
</dbReference>
<keyword evidence="4" id="KW-1185">Reference proteome</keyword>
<dbReference type="STRING" id="332977.SAMN05421740_10389"/>
<reference evidence="4" key="1">
    <citation type="submission" date="2016-10" db="EMBL/GenBank/DDBJ databases">
        <authorList>
            <person name="Varghese N."/>
            <person name="Submissions S."/>
        </authorList>
    </citation>
    <scope>NUCLEOTIDE SEQUENCE [LARGE SCALE GENOMIC DNA]</scope>
    <source>
        <strain evidence="4">Jip14</strain>
    </source>
</reference>
<name>A0A1H7L998_9SPHI</name>
<protein>
    <submittedName>
        <fullName evidence="3">Sugar phosphate isomerase/epimerase</fullName>
    </submittedName>
</protein>
<dbReference type="AlphaFoldDB" id="A0A1H7L998"/>
<keyword evidence="1" id="KW-0732">Signal</keyword>
<feature type="chain" id="PRO_5011674472" evidence="1">
    <location>
        <begin position="26"/>
        <end position="282"/>
    </location>
</feature>
<dbReference type="OrthoDB" id="1121759at2"/>
<organism evidence="3 4">
    <name type="scientific">Parapedobacter koreensis</name>
    <dbReference type="NCBI Taxonomy" id="332977"/>
    <lineage>
        <taxon>Bacteria</taxon>
        <taxon>Pseudomonadati</taxon>
        <taxon>Bacteroidota</taxon>
        <taxon>Sphingobacteriia</taxon>
        <taxon>Sphingobacteriales</taxon>
        <taxon>Sphingobacteriaceae</taxon>
        <taxon>Parapedobacter</taxon>
    </lineage>
</organism>
<gene>
    <name evidence="3" type="ORF">SAMN05421740_10389</name>
</gene>
<feature type="domain" description="Xylose isomerase-like TIM barrel" evidence="2">
    <location>
        <begin position="58"/>
        <end position="276"/>
    </location>
</feature>
<dbReference type="Pfam" id="PF01261">
    <property type="entry name" value="AP_endonuc_2"/>
    <property type="match status" value="1"/>
</dbReference>
<keyword evidence="3" id="KW-0413">Isomerase</keyword>
<evidence type="ECO:0000313" key="4">
    <source>
        <dbReference type="Proteomes" id="UP000198916"/>
    </source>
</evidence>
<dbReference type="RefSeq" id="WP_090604475.1">
    <property type="nucleotide sequence ID" value="NZ_FNZR01000003.1"/>
</dbReference>
<dbReference type="SUPFAM" id="SSF51658">
    <property type="entry name" value="Xylose isomerase-like"/>
    <property type="match status" value="1"/>
</dbReference>
<evidence type="ECO:0000256" key="1">
    <source>
        <dbReference type="SAM" id="SignalP"/>
    </source>
</evidence>
<accession>A0A1H7L998</accession>
<dbReference type="Proteomes" id="UP000198916">
    <property type="component" value="Unassembled WGS sequence"/>
</dbReference>
<dbReference type="EMBL" id="FNZR01000003">
    <property type="protein sequence ID" value="SEK95623.1"/>
    <property type="molecule type" value="Genomic_DNA"/>
</dbReference>
<feature type="signal peptide" evidence="1">
    <location>
        <begin position="1"/>
        <end position="25"/>
    </location>
</feature>
<evidence type="ECO:0000259" key="2">
    <source>
        <dbReference type="Pfam" id="PF01261"/>
    </source>
</evidence>
<dbReference type="InterPro" id="IPR036237">
    <property type="entry name" value="Xyl_isomerase-like_sf"/>
</dbReference>
<evidence type="ECO:0000313" key="3">
    <source>
        <dbReference type="EMBL" id="SEK95623.1"/>
    </source>
</evidence>
<dbReference type="PANTHER" id="PTHR12110">
    <property type="entry name" value="HYDROXYPYRUVATE ISOMERASE"/>
    <property type="match status" value="1"/>
</dbReference>
<dbReference type="PANTHER" id="PTHR12110:SF41">
    <property type="entry name" value="INOSOSE DEHYDRATASE"/>
    <property type="match status" value="1"/>
</dbReference>